<name>A0A401YEU8_9ACTN</name>
<keyword evidence="1" id="KW-0808">Transferase</keyword>
<sequence length="270" mass="29481">MTHQDAPAVAGIDVAVPSVARVYDYLLGGKDNFASDREVGDRLLAIAPDTTRTAPIHREFLVRGVRYLAGIGVTQFVDLGSGLPTADNTHQAAHAVDPRCSVVYVDHDPIVLAHGRAILADHPRTAVVQADFRSPDDVVSAPGFERLIDLSKPVAWLMLSVVHHLGDEENPNALVEEYKSRMTPGSHLFLSHFLRRPGDERIDRLEAVMQESLGSGRFRTQDEIEKYFDGMEMVHPGVVSTALWRPTAPVAPGDLETSHILISGGMAQKT</sequence>
<evidence type="ECO:0000313" key="2">
    <source>
        <dbReference type="Proteomes" id="UP000286931"/>
    </source>
</evidence>
<evidence type="ECO:0000313" key="1">
    <source>
        <dbReference type="EMBL" id="GCD93110.1"/>
    </source>
</evidence>
<dbReference type="Proteomes" id="UP000286931">
    <property type="component" value="Unassembled WGS sequence"/>
</dbReference>
<dbReference type="RefSeq" id="WP_126635382.1">
    <property type="nucleotide sequence ID" value="NZ_BIFH01000013.1"/>
</dbReference>
<accession>A0A401YEU8</accession>
<dbReference type="Pfam" id="PF04672">
    <property type="entry name" value="Methyltransf_19"/>
    <property type="match status" value="1"/>
</dbReference>
<protein>
    <submittedName>
        <fullName evidence="1">SAM-dependent methyltransferase</fullName>
    </submittedName>
</protein>
<proteinExistence type="predicted"/>
<organism evidence="1 2">
    <name type="scientific">Embleya hyalina</name>
    <dbReference type="NCBI Taxonomy" id="516124"/>
    <lineage>
        <taxon>Bacteria</taxon>
        <taxon>Bacillati</taxon>
        <taxon>Actinomycetota</taxon>
        <taxon>Actinomycetes</taxon>
        <taxon>Kitasatosporales</taxon>
        <taxon>Streptomycetaceae</taxon>
        <taxon>Embleya</taxon>
    </lineage>
</organism>
<keyword evidence="2" id="KW-1185">Reference proteome</keyword>
<dbReference type="InterPro" id="IPR029063">
    <property type="entry name" value="SAM-dependent_MTases_sf"/>
</dbReference>
<dbReference type="OrthoDB" id="4134439at2"/>
<dbReference type="InterPro" id="IPR006764">
    <property type="entry name" value="SAM_dep_MeTrfase_SAV2177_type"/>
</dbReference>
<dbReference type="EMBL" id="BIFH01000013">
    <property type="protein sequence ID" value="GCD93110.1"/>
    <property type="molecule type" value="Genomic_DNA"/>
</dbReference>
<keyword evidence="1" id="KW-0489">Methyltransferase</keyword>
<gene>
    <name evidence="1" type="ORF">EHYA_00753</name>
</gene>
<dbReference type="GO" id="GO:0008168">
    <property type="term" value="F:methyltransferase activity"/>
    <property type="evidence" value="ECO:0007669"/>
    <property type="project" value="UniProtKB-KW"/>
</dbReference>
<dbReference type="SUPFAM" id="SSF53335">
    <property type="entry name" value="S-adenosyl-L-methionine-dependent methyltransferases"/>
    <property type="match status" value="1"/>
</dbReference>
<dbReference type="Gene3D" id="3.40.50.150">
    <property type="entry name" value="Vaccinia Virus protein VP39"/>
    <property type="match status" value="1"/>
</dbReference>
<dbReference type="PIRSF" id="PIRSF017393">
    <property type="entry name" value="MTase_SAV2177"/>
    <property type="match status" value="1"/>
</dbReference>
<comment type="caution">
    <text evidence="1">The sequence shown here is derived from an EMBL/GenBank/DDBJ whole genome shotgun (WGS) entry which is preliminary data.</text>
</comment>
<dbReference type="AlphaFoldDB" id="A0A401YEU8"/>
<reference evidence="1 2" key="1">
    <citation type="submission" date="2018-12" db="EMBL/GenBank/DDBJ databases">
        <title>Draft genome sequence of Embleya hyalina NBRC 13850T.</title>
        <authorList>
            <person name="Komaki H."/>
            <person name="Hosoyama A."/>
            <person name="Kimura A."/>
            <person name="Ichikawa N."/>
            <person name="Tamura T."/>
        </authorList>
    </citation>
    <scope>NUCLEOTIDE SEQUENCE [LARGE SCALE GENOMIC DNA]</scope>
    <source>
        <strain evidence="1 2">NBRC 13850</strain>
    </source>
</reference>
<dbReference type="GO" id="GO:0032259">
    <property type="term" value="P:methylation"/>
    <property type="evidence" value="ECO:0007669"/>
    <property type="project" value="UniProtKB-KW"/>
</dbReference>